<dbReference type="CDD" id="cd09212">
    <property type="entry name" value="PUB"/>
    <property type="match status" value="1"/>
</dbReference>
<dbReference type="Pfam" id="PF09409">
    <property type="entry name" value="PUB"/>
    <property type="match status" value="1"/>
</dbReference>
<feature type="domain" description="PUB" evidence="1">
    <location>
        <begin position="62"/>
        <end position="134"/>
    </location>
</feature>
<dbReference type="InterPro" id="IPR018997">
    <property type="entry name" value="PUB_domain"/>
</dbReference>
<proteinExistence type="predicted"/>
<accession>A0A699YZF5</accession>
<dbReference type="Gene3D" id="1.20.58.2190">
    <property type="match status" value="1"/>
</dbReference>
<comment type="caution">
    <text evidence="2">The sequence shown here is derived from an EMBL/GenBank/DDBJ whole genome shotgun (WGS) entry which is preliminary data.</text>
</comment>
<evidence type="ECO:0000313" key="2">
    <source>
        <dbReference type="EMBL" id="GFH12366.1"/>
    </source>
</evidence>
<dbReference type="EMBL" id="BLLF01000496">
    <property type="protein sequence ID" value="GFH12366.1"/>
    <property type="molecule type" value="Genomic_DNA"/>
</dbReference>
<reference evidence="2 3" key="1">
    <citation type="submission" date="2020-02" db="EMBL/GenBank/DDBJ databases">
        <title>Draft genome sequence of Haematococcus lacustris strain NIES-144.</title>
        <authorList>
            <person name="Morimoto D."/>
            <person name="Nakagawa S."/>
            <person name="Yoshida T."/>
            <person name="Sawayama S."/>
        </authorList>
    </citation>
    <scope>NUCLEOTIDE SEQUENCE [LARGE SCALE GENOMIC DNA]</scope>
    <source>
        <strain evidence="2 3">NIES-144</strain>
    </source>
</reference>
<sequence length="243" mass="26495">ALVYVGADGGSAFRSPWQEYYSRVQLREWVLDADMYQVDITLACGAFKAVHLLLEGHWHNPDKLWQCMALLARLVGNVAGCQNSQEKFRQVRADNPKVRDQVLALAGAQGVLMAAGFQKSGDVFSYPAAATEQMLKLTGLVASKLQQLVDRKGFSGCAKPVDDEVAASGSSSASARMTPWHNSPGFRYQQEIHCCSLCAHPINDGSERLFTGAHDAPRGEFRYECQQCADPTVNLVRIGDGSG</sequence>
<dbReference type="AlphaFoldDB" id="A0A699YZF5"/>
<dbReference type="InterPro" id="IPR036339">
    <property type="entry name" value="PUB-like_dom_sf"/>
</dbReference>
<evidence type="ECO:0000259" key="1">
    <source>
        <dbReference type="Pfam" id="PF09409"/>
    </source>
</evidence>
<organism evidence="2 3">
    <name type="scientific">Haematococcus lacustris</name>
    <name type="common">Green alga</name>
    <name type="synonym">Haematococcus pluvialis</name>
    <dbReference type="NCBI Taxonomy" id="44745"/>
    <lineage>
        <taxon>Eukaryota</taxon>
        <taxon>Viridiplantae</taxon>
        <taxon>Chlorophyta</taxon>
        <taxon>core chlorophytes</taxon>
        <taxon>Chlorophyceae</taxon>
        <taxon>CS clade</taxon>
        <taxon>Chlamydomonadales</taxon>
        <taxon>Haematococcaceae</taxon>
        <taxon>Haematococcus</taxon>
    </lineage>
</organism>
<gene>
    <name evidence="2" type="ORF">HaLaN_08036</name>
</gene>
<keyword evidence="3" id="KW-1185">Reference proteome</keyword>
<dbReference type="Proteomes" id="UP000485058">
    <property type="component" value="Unassembled WGS sequence"/>
</dbReference>
<dbReference type="SUPFAM" id="SSF143503">
    <property type="entry name" value="PUG domain-like"/>
    <property type="match status" value="1"/>
</dbReference>
<name>A0A699YZF5_HAELA</name>
<feature type="non-terminal residue" evidence="2">
    <location>
        <position position="1"/>
    </location>
</feature>
<protein>
    <submittedName>
        <fullName evidence="2">ZZ-type domain-containing protein</fullName>
    </submittedName>
</protein>
<evidence type="ECO:0000313" key="3">
    <source>
        <dbReference type="Proteomes" id="UP000485058"/>
    </source>
</evidence>